<sequence length="143" mass="15174">MMPAPVWWLTGAALGLLPALAIGQSPTADRLVSVAYGRLIENPAAYAGRKLSVPACATTAAHHGAYLYDCRDADAQILTLGGSPAAEMDLFGARSVVESRRVSAKMVGVLEWRPNALPACCLDPRFIFHLESVSEVRALPDGL</sequence>
<comment type="caution">
    <text evidence="1">The sequence shown here is derived from an EMBL/GenBank/DDBJ whole genome shotgun (WGS) entry which is preliminary data.</text>
</comment>
<accession>A0ABQ6Z497</accession>
<protein>
    <submittedName>
        <fullName evidence="1">Uncharacterized protein</fullName>
    </submittedName>
</protein>
<gene>
    <name evidence="1" type="ORF">CSC65_14030</name>
</gene>
<reference evidence="1 2" key="1">
    <citation type="submission" date="2017-10" db="EMBL/GenBank/DDBJ databases">
        <title>Whole genome sequencing of members of genus Pseudoxanthomonas.</title>
        <authorList>
            <person name="Kumar S."/>
            <person name="Bansal K."/>
            <person name="Kaur A."/>
            <person name="Patil P."/>
            <person name="Sharma S."/>
            <person name="Patil P.B."/>
        </authorList>
    </citation>
    <scope>NUCLEOTIDE SEQUENCE [LARGE SCALE GENOMIC DNA]</scope>
    <source>
        <strain evidence="1 2">DSM 17801</strain>
    </source>
</reference>
<proteinExistence type="predicted"/>
<evidence type="ECO:0000313" key="2">
    <source>
        <dbReference type="Proteomes" id="UP000788419"/>
    </source>
</evidence>
<dbReference type="Proteomes" id="UP000788419">
    <property type="component" value="Unassembled WGS sequence"/>
</dbReference>
<name>A0ABQ6Z497_9GAMM</name>
<organism evidence="1 2">
    <name type="scientific">Pseudoxanthomonas daejeonensis</name>
    <dbReference type="NCBI Taxonomy" id="266062"/>
    <lineage>
        <taxon>Bacteria</taxon>
        <taxon>Pseudomonadati</taxon>
        <taxon>Pseudomonadota</taxon>
        <taxon>Gammaproteobacteria</taxon>
        <taxon>Lysobacterales</taxon>
        <taxon>Lysobacteraceae</taxon>
        <taxon>Pseudoxanthomonas</taxon>
    </lineage>
</organism>
<dbReference type="EMBL" id="PDWN01000015">
    <property type="protein sequence ID" value="KAF1692609.1"/>
    <property type="molecule type" value="Genomic_DNA"/>
</dbReference>
<keyword evidence="2" id="KW-1185">Reference proteome</keyword>
<evidence type="ECO:0000313" key="1">
    <source>
        <dbReference type="EMBL" id="KAF1692609.1"/>
    </source>
</evidence>